<reference evidence="2" key="1">
    <citation type="submission" date="2020-10" db="EMBL/GenBank/DDBJ databases">
        <authorList>
            <person name="Gilroy R."/>
        </authorList>
    </citation>
    <scope>NUCLEOTIDE SEQUENCE</scope>
    <source>
        <strain evidence="2">B1-13419</strain>
    </source>
</reference>
<dbReference type="Gene3D" id="3.10.129.10">
    <property type="entry name" value="Hotdog Thioesterase"/>
    <property type="match status" value="1"/>
</dbReference>
<organism evidence="2 3">
    <name type="scientific">Candidatus Cryptobacteroides faecigallinarum</name>
    <dbReference type="NCBI Taxonomy" id="2840763"/>
    <lineage>
        <taxon>Bacteria</taxon>
        <taxon>Pseudomonadati</taxon>
        <taxon>Bacteroidota</taxon>
        <taxon>Bacteroidia</taxon>
        <taxon>Bacteroidales</taxon>
        <taxon>Candidatus Cryptobacteroides</taxon>
    </lineage>
</organism>
<dbReference type="EMBL" id="JADIMD010000120">
    <property type="protein sequence ID" value="MBO8475242.1"/>
    <property type="molecule type" value="Genomic_DNA"/>
</dbReference>
<dbReference type="GO" id="GO:0016829">
    <property type="term" value="F:lyase activity"/>
    <property type="evidence" value="ECO:0007669"/>
    <property type="project" value="UniProtKB-KW"/>
</dbReference>
<feature type="domain" description="ApeI dehydratase-like" evidence="1">
    <location>
        <begin position="14"/>
        <end position="94"/>
    </location>
</feature>
<dbReference type="SUPFAM" id="SSF54637">
    <property type="entry name" value="Thioesterase/thiol ester dehydrase-isomerase"/>
    <property type="match status" value="1"/>
</dbReference>
<comment type="caution">
    <text evidence="2">The sequence shown here is derived from an EMBL/GenBank/DDBJ whole genome shotgun (WGS) entry which is preliminary data.</text>
</comment>
<dbReference type="InterPro" id="IPR029069">
    <property type="entry name" value="HotDog_dom_sf"/>
</dbReference>
<sequence>MIKDFYKVDSVTRHDDGAVYRVSLNPDCEVYKGHFPGNPVSPGVCGIQMIRECAEMECSAHRIARKLMIREVQQCKFTSLISPVACPQVDVSISVSEDASGEILLKSSVVREGTVCLTLKAICVESR</sequence>
<gene>
    <name evidence="2" type="ORF">IAB91_08140</name>
</gene>
<proteinExistence type="predicted"/>
<evidence type="ECO:0000313" key="3">
    <source>
        <dbReference type="Proteomes" id="UP000823757"/>
    </source>
</evidence>
<accession>A0A9D9IMZ8</accession>
<protein>
    <submittedName>
        <fullName evidence="2">Beta-hydroxyacyl-ACP dehydratase</fullName>
    </submittedName>
</protein>
<dbReference type="Proteomes" id="UP000823757">
    <property type="component" value="Unassembled WGS sequence"/>
</dbReference>
<evidence type="ECO:0000259" key="1">
    <source>
        <dbReference type="Pfam" id="PF22818"/>
    </source>
</evidence>
<evidence type="ECO:0000313" key="2">
    <source>
        <dbReference type="EMBL" id="MBO8475242.1"/>
    </source>
</evidence>
<reference evidence="2" key="2">
    <citation type="journal article" date="2021" name="PeerJ">
        <title>Extensive microbial diversity within the chicken gut microbiome revealed by metagenomics and culture.</title>
        <authorList>
            <person name="Gilroy R."/>
            <person name="Ravi A."/>
            <person name="Getino M."/>
            <person name="Pursley I."/>
            <person name="Horton D.L."/>
            <person name="Alikhan N.F."/>
            <person name="Baker D."/>
            <person name="Gharbi K."/>
            <person name="Hall N."/>
            <person name="Watson M."/>
            <person name="Adriaenssens E.M."/>
            <person name="Foster-Nyarko E."/>
            <person name="Jarju S."/>
            <person name="Secka A."/>
            <person name="Antonio M."/>
            <person name="Oren A."/>
            <person name="Chaudhuri R.R."/>
            <person name="La Ragione R."/>
            <person name="Hildebrand F."/>
            <person name="Pallen M.J."/>
        </authorList>
    </citation>
    <scope>NUCLEOTIDE SEQUENCE</scope>
    <source>
        <strain evidence="2">B1-13419</strain>
    </source>
</reference>
<dbReference type="AlphaFoldDB" id="A0A9D9IMZ8"/>
<dbReference type="Pfam" id="PF22818">
    <property type="entry name" value="ApeI-like"/>
    <property type="match status" value="1"/>
</dbReference>
<name>A0A9D9IMZ8_9BACT</name>
<dbReference type="InterPro" id="IPR054545">
    <property type="entry name" value="ApeI-like"/>
</dbReference>